<dbReference type="AlphaFoldDB" id="A0A0A0LUY4"/>
<dbReference type="Gramene" id="KGN64597">
    <property type="protein sequence ID" value="KGN64597"/>
    <property type="gene ID" value="Csa_1G070620"/>
</dbReference>
<evidence type="ECO:0000256" key="11">
    <source>
        <dbReference type="PROSITE-ProRule" id="PRU00076"/>
    </source>
</evidence>
<evidence type="ECO:0000256" key="2">
    <source>
        <dbReference type="ARBA" id="ARBA00012513"/>
    </source>
</evidence>
<evidence type="ECO:0000256" key="8">
    <source>
        <dbReference type="ARBA" id="ARBA00023180"/>
    </source>
</evidence>
<protein>
    <recommendedName>
        <fullName evidence="2">non-specific serine/threonine protein kinase</fullName>
        <ecNumber evidence="2">2.7.11.1</ecNumber>
    </recommendedName>
</protein>
<dbReference type="SUPFAM" id="SSF56112">
    <property type="entry name" value="Protein kinase-like (PK-like)"/>
    <property type="match status" value="1"/>
</dbReference>
<dbReference type="CDD" id="cd01098">
    <property type="entry name" value="PAN_AP_plant"/>
    <property type="match status" value="1"/>
</dbReference>
<dbReference type="Pfam" id="PF11883">
    <property type="entry name" value="DUF3403"/>
    <property type="match status" value="1"/>
</dbReference>
<feature type="domain" description="EGF-like" evidence="13">
    <location>
        <begin position="292"/>
        <end position="330"/>
    </location>
</feature>
<reference evidence="16 17" key="1">
    <citation type="journal article" date="2009" name="Nat. Genet.">
        <title>The genome of the cucumber, Cucumis sativus L.</title>
        <authorList>
            <person name="Huang S."/>
            <person name="Li R."/>
            <person name="Zhang Z."/>
            <person name="Li L."/>
            <person name="Gu X."/>
            <person name="Fan W."/>
            <person name="Lucas W.J."/>
            <person name="Wang X."/>
            <person name="Xie B."/>
            <person name="Ni P."/>
            <person name="Ren Y."/>
            <person name="Zhu H."/>
            <person name="Li J."/>
            <person name="Lin K."/>
            <person name="Jin W."/>
            <person name="Fei Z."/>
            <person name="Li G."/>
            <person name="Staub J."/>
            <person name="Kilian A."/>
            <person name="van der Vossen E.A."/>
            <person name="Wu Y."/>
            <person name="Guo J."/>
            <person name="He J."/>
            <person name="Jia Z."/>
            <person name="Ren Y."/>
            <person name="Tian G."/>
            <person name="Lu Y."/>
            <person name="Ruan J."/>
            <person name="Qian W."/>
            <person name="Wang M."/>
            <person name="Huang Q."/>
            <person name="Li B."/>
            <person name="Xuan Z."/>
            <person name="Cao J."/>
            <person name="Asan"/>
            <person name="Wu Z."/>
            <person name="Zhang J."/>
            <person name="Cai Q."/>
            <person name="Bai Y."/>
            <person name="Zhao B."/>
            <person name="Han Y."/>
            <person name="Li Y."/>
            <person name="Li X."/>
            <person name="Wang S."/>
            <person name="Shi Q."/>
            <person name="Liu S."/>
            <person name="Cho W.K."/>
            <person name="Kim J.Y."/>
            <person name="Xu Y."/>
            <person name="Heller-Uszynska K."/>
            <person name="Miao H."/>
            <person name="Cheng Z."/>
            <person name="Zhang S."/>
            <person name="Wu J."/>
            <person name="Yang Y."/>
            <person name="Kang H."/>
            <person name="Li M."/>
            <person name="Liang H."/>
            <person name="Ren X."/>
            <person name="Shi Z."/>
            <person name="Wen M."/>
            <person name="Jian M."/>
            <person name="Yang H."/>
            <person name="Zhang G."/>
            <person name="Yang Z."/>
            <person name="Chen R."/>
            <person name="Liu S."/>
            <person name="Li J."/>
            <person name="Ma L."/>
            <person name="Liu H."/>
            <person name="Zhou Y."/>
            <person name="Zhao J."/>
            <person name="Fang X."/>
            <person name="Li G."/>
            <person name="Fang L."/>
            <person name="Li Y."/>
            <person name="Liu D."/>
            <person name="Zheng H."/>
            <person name="Zhang Y."/>
            <person name="Qin N."/>
            <person name="Li Z."/>
            <person name="Yang G."/>
            <person name="Yang S."/>
            <person name="Bolund L."/>
            <person name="Kristiansen K."/>
            <person name="Zheng H."/>
            <person name="Li S."/>
            <person name="Zhang X."/>
            <person name="Yang H."/>
            <person name="Wang J."/>
            <person name="Sun R."/>
            <person name="Zhang B."/>
            <person name="Jiang S."/>
            <person name="Wang J."/>
            <person name="Du Y."/>
            <person name="Li S."/>
        </authorList>
    </citation>
    <scope>NUCLEOTIDE SEQUENCE [LARGE SCALE GENOMIC DNA]</scope>
    <source>
        <strain evidence="17">cv. 9930</strain>
    </source>
</reference>
<feature type="transmembrane region" description="Helical" evidence="12">
    <location>
        <begin position="449"/>
        <end position="471"/>
    </location>
</feature>
<evidence type="ECO:0000256" key="12">
    <source>
        <dbReference type="SAM" id="Phobius"/>
    </source>
</evidence>
<keyword evidence="3 12" id="KW-0812">Transmembrane</keyword>
<dbReference type="InterPro" id="IPR021820">
    <property type="entry name" value="S-locus_recpt_kinase_C"/>
</dbReference>
<keyword evidence="17" id="KW-1185">Reference proteome</keyword>
<dbReference type="Pfam" id="PF00954">
    <property type="entry name" value="S_locus_glycop"/>
    <property type="match status" value="1"/>
</dbReference>
<dbReference type="Pfam" id="PF01453">
    <property type="entry name" value="B_lectin"/>
    <property type="match status" value="1"/>
</dbReference>
<dbReference type="InterPro" id="IPR000858">
    <property type="entry name" value="S_locus_glycoprot_dom"/>
</dbReference>
<dbReference type="GO" id="GO:0016020">
    <property type="term" value="C:membrane"/>
    <property type="evidence" value="ECO:0007669"/>
    <property type="project" value="UniProtKB-SubCell"/>
</dbReference>
<sequence>MNPLLPQRPVFLISLFFVIFVGTTHFSFGLQINSNSTIQIIKDGDLLVSTNKRFALGFFNFNNSTTRRYVGIWYNQIPQLTLVWVANRNHPLNDTSGTLALDLHGNVIVFTPTQTISLWSTNTTIRSNDDVSIQLSNTGNLALIQPQTQKVIWQSFDYPSNVFLPYMKLGVNRRTGLSWFLTSWKALDDPGTGSFTSRIDPTGYPQLILYEGKVPRWRAGPWTGRRWSGVPEMTRSFIINTSYVDNSEEVSLTNGVTVDTVLMRMTLDESGLVHRSTWNQHEKKWNEFWSAPIEWCDTYNRCGLNSNCDPYDAEQFQCKCLPGFKPRSEENWFYRDASGGCIRKRSNATCRAGEGFVKVARVKVPDTSIAHVDKNMSLEACEQACLNNCNCTAYTSANEMTGTGCMMWLGDLIDTRTYASAGQDLYVRVDAIELAQYAQKSKTHPTKKVIAIVVVSFVALVVLVTSLFYLWDVVRKNKERSRTLSFNFIGELPNSKEFDESRTSSDLPVFDLLTIAKATDHFSFTNKLGEGGFGAVYKVWELWKLDSVMELVDSSLEESSCGYKIIIRCLQIGLLCVQEDPTDRPTMSTVIFMLGSEVSLPSPKKPAFILKRKYNSGDPSTSTEGANSVNDLTISIIHAR</sequence>
<feature type="domain" description="Bulb-type lectin" evidence="14">
    <location>
        <begin position="32"/>
        <end position="156"/>
    </location>
</feature>
<dbReference type="GO" id="GO:0048544">
    <property type="term" value="P:recognition of pollen"/>
    <property type="evidence" value="ECO:0007669"/>
    <property type="project" value="InterPro"/>
</dbReference>
<dbReference type="InterPro" id="IPR003609">
    <property type="entry name" value="Pan_app"/>
</dbReference>
<feature type="domain" description="Apple" evidence="15">
    <location>
        <begin position="350"/>
        <end position="430"/>
    </location>
</feature>
<dbReference type="PROSITE" id="PS50026">
    <property type="entry name" value="EGF_3"/>
    <property type="match status" value="1"/>
</dbReference>
<reference evidence="16 17" key="3">
    <citation type="journal article" date="2010" name="BMC Genomics">
        <title>Transcriptome sequencing and comparative analysis of cucumber flowers with different sex types.</title>
        <authorList>
            <person name="Guo S."/>
            <person name="Zheng Y."/>
            <person name="Joung J.G."/>
            <person name="Liu S."/>
            <person name="Zhang Z."/>
            <person name="Crasta O.R."/>
            <person name="Sobral B.W."/>
            <person name="Xu Y."/>
            <person name="Huang S."/>
            <person name="Fei Z."/>
        </authorList>
    </citation>
    <scope>NUCLEOTIDE SEQUENCE [LARGE SCALE GENOMIC DNA]</scope>
    <source>
        <strain evidence="17">cv. 9930</strain>
    </source>
</reference>
<dbReference type="PROSITE" id="PS50927">
    <property type="entry name" value="BULB_LECTIN"/>
    <property type="match status" value="1"/>
</dbReference>
<dbReference type="eggNOG" id="ENOG502QUDG">
    <property type="taxonomic scope" value="Eukaryota"/>
</dbReference>
<evidence type="ECO:0000256" key="9">
    <source>
        <dbReference type="ARBA" id="ARBA00047899"/>
    </source>
</evidence>
<name>A0A0A0LUY4_CUCSA</name>
<evidence type="ECO:0000256" key="4">
    <source>
        <dbReference type="ARBA" id="ARBA00022729"/>
    </source>
</evidence>
<evidence type="ECO:0000256" key="7">
    <source>
        <dbReference type="ARBA" id="ARBA00023157"/>
    </source>
</evidence>
<comment type="catalytic activity">
    <reaction evidence="9">
        <text>L-threonyl-[protein] + ATP = O-phospho-L-threonyl-[protein] + ADP + H(+)</text>
        <dbReference type="Rhea" id="RHEA:46608"/>
        <dbReference type="Rhea" id="RHEA-COMP:11060"/>
        <dbReference type="Rhea" id="RHEA-COMP:11605"/>
        <dbReference type="ChEBI" id="CHEBI:15378"/>
        <dbReference type="ChEBI" id="CHEBI:30013"/>
        <dbReference type="ChEBI" id="CHEBI:30616"/>
        <dbReference type="ChEBI" id="CHEBI:61977"/>
        <dbReference type="ChEBI" id="CHEBI:456216"/>
        <dbReference type="EC" id="2.7.11.1"/>
    </reaction>
</comment>
<dbReference type="SMART" id="SM00108">
    <property type="entry name" value="B_lectin"/>
    <property type="match status" value="1"/>
</dbReference>
<reference evidence="16 17" key="2">
    <citation type="journal article" date="2009" name="PLoS ONE">
        <title>An integrated genetic and cytogenetic map of the cucumber genome.</title>
        <authorList>
            <person name="Ren Y."/>
            <person name="Zhang Z."/>
            <person name="Liu J."/>
            <person name="Staub J.E."/>
            <person name="Han Y."/>
            <person name="Cheng Z."/>
            <person name="Li X."/>
            <person name="Lu J."/>
            <person name="Miao H."/>
            <person name="Kang H."/>
            <person name="Xie B."/>
            <person name="Gu X."/>
            <person name="Wang X."/>
            <person name="Du Y."/>
            <person name="Jin W."/>
            <person name="Huang S."/>
        </authorList>
    </citation>
    <scope>NUCLEOTIDE SEQUENCE [LARGE SCALE GENOMIC DNA]</scope>
    <source>
        <strain evidence="17">cv. 9930</strain>
    </source>
</reference>
<dbReference type="EMBL" id="CM002922">
    <property type="protein sequence ID" value="KGN64597.1"/>
    <property type="molecule type" value="Genomic_DNA"/>
</dbReference>
<evidence type="ECO:0000256" key="3">
    <source>
        <dbReference type="ARBA" id="ARBA00022692"/>
    </source>
</evidence>
<keyword evidence="6 12" id="KW-0472">Membrane</keyword>
<gene>
    <name evidence="16" type="ORF">Csa_1G070620</name>
</gene>
<dbReference type="EC" id="2.7.11.1" evidence="2"/>
<dbReference type="Gene3D" id="1.10.510.10">
    <property type="entry name" value="Transferase(Phosphotransferase) domain 1"/>
    <property type="match status" value="1"/>
</dbReference>
<keyword evidence="5 12" id="KW-1133">Transmembrane helix</keyword>
<dbReference type="SUPFAM" id="SSF51110">
    <property type="entry name" value="alpha-D-mannose-specific plant lectins"/>
    <property type="match status" value="1"/>
</dbReference>
<evidence type="ECO:0000259" key="13">
    <source>
        <dbReference type="PROSITE" id="PS50026"/>
    </source>
</evidence>
<comment type="caution">
    <text evidence="11">Lacks conserved residue(s) required for the propagation of feature annotation.</text>
</comment>
<dbReference type="PANTHER" id="PTHR32444:SF63">
    <property type="entry name" value="G-TYPE LECTIN S-RECEPTOR-LIKE SERINE_THREONINE-PROTEIN KINASE RKS1"/>
    <property type="match status" value="1"/>
</dbReference>
<proteinExistence type="predicted"/>
<dbReference type="GO" id="GO:0004674">
    <property type="term" value="F:protein serine/threonine kinase activity"/>
    <property type="evidence" value="ECO:0007669"/>
    <property type="project" value="UniProtKB-EC"/>
</dbReference>
<evidence type="ECO:0000259" key="15">
    <source>
        <dbReference type="PROSITE" id="PS50948"/>
    </source>
</evidence>
<evidence type="ECO:0000256" key="1">
    <source>
        <dbReference type="ARBA" id="ARBA00004167"/>
    </source>
</evidence>
<keyword evidence="8" id="KW-0325">Glycoprotein</keyword>
<dbReference type="CDD" id="cd00028">
    <property type="entry name" value="B_lectin"/>
    <property type="match status" value="1"/>
</dbReference>
<dbReference type="InterPro" id="IPR011009">
    <property type="entry name" value="Kinase-like_dom_sf"/>
</dbReference>
<evidence type="ECO:0000256" key="6">
    <source>
        <dbReference type="ARBA" id="ARBA00023136"/>
    </source>
</evidence>
<dbReference type="SMART" id="SM00473">
    <property type="entry name" value="PAN_AP"/>
    <property type="match status" value="1"/>
</dbReference>
<evidence type="ECO:0000256" key="5">
    <source>
        <dbReference type="ARBA" id="ARBA00022989"/>
    </source>
</evidence>
<comment type="catalytic activity">
    <reaction evidence="10">
        <text>L-seryl-[protein] + ATP = O-phospho-L-seryl-[protein] + ADP + H(+)</text>
        <dbReference type="Rhea" id="RHEA:17989"/>
        <dbReference type="Rhea" id="RHEA-COMP:9863"/>
        <dbReference type="Rhea" id="RHEA-COMP:11604"/>
        <dbReference type="ChEBI" id="CHEBI:15378"/>
        <dbReference type="ChEBI" id="CHEBI:29999"/>
        <dbReference type="ChEBI" id="CHEBI:30616"/>
        <dbReference type="ChEBI" id="CHEBI:83421"/>
        <dbReference type="ChEBI" id="CHEBI:456216"/>
        <dbReference type="EC" id="2.7.11.1"/>
    </reaction>
</comment>
<dbReference type="InterPro" id="IPR036426">
    <property type="entry name" value="Bulb-type_lectin_dom_sf"/>
</dbReference>
<dbReference type="Pfam" id="PF08276">
    <property type="entry name" value="PAN_2"/>
    <property type="match status" value="1"/>
</dbReference>
<keyword evidence="4" id="KW-0732">Signal</keyword>
<organism evidence="16 17">
    <name type="scientific">Cucumis sativus</name>
    <name type="common">Cucumber</name>
    <dbReference type="NCBI Taxonomy" id="3659"/>
    <lineage>
        <taxon>Eukaryota</taxon>
        <taxon>Viridiplantae</taxon>
        <taxon>Streptophyta</taxon>
        <taxon>Embryophyta</taxon>
        <taxon>Tracheophyta</taxon>
        <taxon>Spermatophyta</taxon>
        <taxon>Magnoliopsida</taxon>
        <taxon>eudicotyledons</taxon>
        <taxon>Gunneridae</taxon>
        <taxon>Pentapetalae</taxon>
        <taxon>rosids</taxon>
        <taxon>fabids</taxon>
        <taxon>Cucurbitales</taxon>
        <taxon>Cucurbitaceae</taxon>
        <taxon>Benincaseae</taxon>
        <taxon>Cucumis</taxon>
    </lineage>
</organism>
<reference evidence="16 17" key="4">
    <citation type="journal article" date="2011" name="BMC Genomics">
        <title>RNA-Seq improves annotation of protein-coding genes in the cucumber genome.</title>
        <authorList>
            <person name="Li Z."/>
            <person name="Zhang Z."/>
            <person name="Yan P."/>
            <person name="Huang S."/>
            <person name="Fei Z."/>
            <person name="Lin K."/>
        </authorList>
    </citation>
    <scope>NUCLEOTIDE SEQUENCE [LARGE SCALE GENOMIC DNA]</scope>
    <source>
        <strain evidence="17">cv. 9930</strain>
    </source>
</reference>
<dbReference type="InterPro" id="IPR000742">
    <property type="entry name" value="EGF"/>
</dbReference>
<dbReference type="PROSITE" id="PS50948">
    <property type="entry name" value="PAN"/>
    <property type="match status" value="1"/>
</dbReference>
<dbReference type="FunFam" id="2.90.10.10:FF:000005">
    <property type="entry name" value="G-type lectin S-receptor-like serine/threonine-protein kinase"/>
    <property type="match status" value="1"/>
</dbReference>
<dbReference type="PANTHER" id="PTHR32444">
    <property type="entry name" value="BULB-TYPE LECTIN DOMAIN-CONTAINING PROTEIN"/>
    <property type="match status" value="1"/>
</dbReference>
<evidence type="ECO:0000313" key="16">
    <source>
        <dbReference type="EMBL" id="KGN64597.1"/>
    </source>
</evidence>
<dbReference type="OMA" id="LFDLHTI"/>
<dbReference type="STRING" id="3659.A0A0A0LUY4"/>
<dbReference type="Proteomes" id="UP000029981">
    <property type="component" value="Chromosome 1"/>
</dbReference>
<dbReference type="InterPro" id="IPR001480">
    <property type="entry name" value="Bulb-type_lectin_dom"/>
</dbReference>
<comment type="subcellular location">
    <subcellularLocation>
        <location evidence="1">Membrane</location>
        <topology evidence="1">Single-pass membrane protein</topology>
    </subcellularLocation>
</comment>
<keyword evidence="11" id="KW-0245">EGF-like domain</keyword>
<accession>A0A0A0LUY4</accession>
<evidence type="ECO:0000313" key="17">
    <source>
        <dbReference type="Proteomes" id="UP000029981"/>
    </source>
</evidence>
<dbReference type="Gene3D" id="2.90.10.10">
    <property type="entry name" value="Bulb-type lectin domain"/>
    <property type="match status" value="1"/>
</dbReference>
<evidence type="ECO:0000259" key="14">
    <source>
        <dbReference type="PROSITE" id="PS50927"/>
    </source>
</evidence>
<keyword evidence="7" id="KW-1015">Disulfide bond</keyword>
<evidence type="ECO:0000256" key="10">
    <source>
        <dbReference type="ARBA" id="ARBA00048679"/>
    </source>
</evidence>